<feature type="coiled-coil region" evidence="1">
    <location>
        <begin position="134"/>
        <end position="238"/>
    </location>
</feature>
<gene>
    <name evidence="3" type="ORF">Q8G36_21050</name>
</gene>
<keyword evidence="1" id="KW-0175">Coiled coil</keyword>
<evidence type="ECO:0000256" key="1">
    <source>
        <dbReference type="SAM" id="Coils"/>
    </source>
</evidence>
<keyword evidence="2" id="KW-0812">Transmembrane</keyword>
<feature type="transmembrane region" description="Helical" evidence="2">
    <location>
        <begin position="55"/>
        <end position="75"/>
    </location>
</feature>
<dbReference type="AlphaFoldDB" id="A0AA90PF76"/>
<name>A0AA90PF76_9BACI</name>
<proteinExistence type="predicted"/>
<evidence type="ECO:0000256" key="2">
    <source>
        <dbReference type="SAM" id="Phobius"/>
    </source>
</evidence>
<comment type="caution">
    <text evidence="3">The sequence shown here is derived from an EMBL/GenBank/DDBJ whole genome shotgun (WGS) entry which is preliminary data.</text>
</comment>
<evidence type="ECO:0000313" key="3">
    <source>
        <dbReference type="EMBL" id="MDP1453456.1"/>
    </source>
</evidence>
<reference evidence="3" key="1">
    <citation type="submission" date="2023-07" db="EMBL/GenBank/DDBJ databases">
        <title>Murine gut Bacillus species.</title>
        <authorList>
            <person name="Gutman E."/>
            <person name="Hashuel R."/>
            <person name="Litvak Y."/>
        </authorList>
    </citation>
    <scope>NUCLEOTIDE SEQUENCE</scope>
    <source>
        <strain evidence="3">RU293</strain>
    </source>
</reference>
<dbReference type="RefSeq" id="WP_305161538.1">
    <property type="nucleotide sequence ID" value="NZ_JAUUTW010000026.1"/>
</dbReference>
<keyword evidence="2" id="KW-0472">Membrane</keyword>
<organism evidence="3 4">
    <name type="scientific">Peribacillus frigoritolerans</name>
    <dbReference type="NCBI Taxonomy" id="450367"/>
    <lineage>
        <taxon>Bacteria</taxon>
        <taxon>Bacillati</taxon>
        <taxon>Bacillota</taxon>
        <taxon>Bacilli</taxon>
        <taxon>Bacillales</taxon>
        <taxon>Bacillaceae</taxon>
        <taxon>Peribacillus</taxon>
    </lineage>
</organism>
<keyword evidence="2" id="KW-1133">Transmembrane helix</keyword>
<protein>
    <submittedName>
        <fullName evidence="3">DUF4030 domain-containing protein</fullName>
    </submittedName>
</protein>
<evidence type="ECO:0000313" key="4">
    <source>
        <dbReference type="Proteomes" id="UP001178275"/>
    </source>
</evidence>
<dbReference type="EMBL" id="JAUUTW010000026">
    <property type="protein sequence ID" value="MDP1453456.1"/>
    <property type="molecule type" value="Genomic_DNA"/>
</dbReference>
<dbReference type="Proteomes" id="UP001178275">
    <property type="component" value="Unassembled WGS sequence"/>
</dbReference>
<accession>A0AA90PF76</accession>
<sequence length="348" mass="39649">MDFKIKKEIEKIEIPNELHDFVKLGIIQAKEETKTLVPSFEKKPVKKRWSQKKKFTYLTLASIMMVGLFISTAFISPAMATIASQIPYLNQIFHSDSILDSVSQIIDEEGIQVSSSGVRYLPKKEVYIVLDGPIEYYNDTKEELELKIKELLAAKDFDAYSINISQEESYVSKQKEKNEIETLYNKLEDNFNKLGYQAINISIDPSEEAILINLNSSEKNYKQAQNEIEKEARKITNNSSTYKNYDIKIANTKVEVIKAGKGAEIAPILEEGLLSKKEFKVTSIGYTTNSLTFSIYTSIDSTDSKSRESIKTLKNTINEFLQSEEIKTIVEGEPVTIKIFNKDNKIIK</sequence>